<feature type="transmembrane region" description="Helical" evidence="7">
    <location>
        <begin position="110"/>
        <end position="130"/>
    </location>
</feature>
<feature type="transmembrane region" description="Helical" evidence="7">
    <location>
        <begin position="237"/>
        <end position="255"/>
    </location>
</feature>
<dbReference type="InterPro" id="IPR003370">
    <property type="entry name" value="Chromate_transpt"/>
</dbReference>
<feature type="transmembrane region" description="Helical" evidence="7">
    <location>
        <begin position="448"/>
        <end position="471"/>
    </location>
</feature>
<feature type="transmembrane region" description="Helical" evidence="7">
    <location>
        <begin position="425"/>
        <end position="442"/>
    </location>
</feature>
<evidence type="ECO:0000256" key="4">
    <source>
        <dbReference type="ARBA" id="ARBA00022692"/>
    </source>
</evidence>
<sequence length="497" mass="53909">MKAEIQKELKLMASIFKIGVVGFGGGTALIPVIEREVVEDQKIVEKSEYDKDVIVASITPGALPVEIATGLGKRAYGAKGMALAAFLMAFPGVLMTVLMLSVLSKVDEKLFVQIECLSIGLTAFISCLLTQYAVKSMQEAKKESVKRFGRAFVIMIAVFILSCGKSVYNILGIKETPVFGLSTVQVLGIAFFGIFYTHCRFNIKNTLVSGITIILYILCVGKAGIIQNIYLETVLKIFMFILAIHGLYVCTRYGMSKGKRSEEELEKAGHRLTAAGFSKEMITWLLFIIILSIPAFIITKDTWIYLFRGFASSIISFGGGDAYLSVADGMFVSTGMIKESEFYSQLVSIVNVLPGSILCKTLAGIGYFIGFDIDGSVLQGYAVALAGFACSVAASGIVFCIIYYLYEKFEGIAVFKLIGRWIRPIIAGLLLNVMVSMIYQNIETGTAIGGSVVTTLIITFVIYFVNLVFMLKAKAGNGILILISAVLGIALCNGILI</sequence>
<evidence type="ECO:0000256" key="2">
    <source>
        <dbReference type="ARBA" id="ARBA00005262"/>
    </source>
</evidence>
<dbReference type="RefSeq" id="WP_055945801.1">
    <property type="nucleotide sequence ID" value="NZ_LLKB01000006.1"/>
</dbReference>
<proteinExistence type="inferred from homology"/>
<keyword evidence="9" id="KW-1185">Reference proteome</keyword>
<keyword evidence="4 7" id="KW-0812">Transmembrane</keyword>
<dbReference type="Pfam" id="PF02417">
    <property type="entry name" value="Chromate_transp"/>
    <property type="match status" value="2"/>
</dbReference>
<dbReference type="EMBL" id="LLKB01000006">
    <property type="protein sequence ID" value="KQC84290.1"/>
    <property type="molecule type" value="Genomic_DNA"/>
</dbReference>
<keyword evidence="3" id="KW-1003">Cell membrane</keyword>
<evidence type="ECO:0000256" key="3">
    <source>
        <dbReference type="ARBA" id="ARBA00022475"/>
    </source>
</evidence>
<dbReference type="AlphaFoldDB" id="A0AAW3JPT1"/>
<feature type="transmembrane region" description="Helical" evidence="7">
    <location>
        <begin position="381"/>
        <end position="405"/>
    </location>
</feature>
<keyword evidence="6 7" id="KW-0472">Membrane</keyword>
<dbReference type="GO" id="GO:0005886">
    <property type="term" value="C:plasma membrane"/>
    <property type="evidence" value="ECO:0007669"/>
    <property type="project" value="UniProtKB-SubCell"/>
</dbReference>
<feature type="transmembrane region" description="Helical" evidence="7">
    <location>
        <begin position="151"/>
        <end position="171"/>
    </location>
</feature>
<name>A0AAW3JPT1_9FIRM</name>
<evidence type="ECO:0000313" key="8">
    <source>
        <dbReference type="EMBL" id="KQC84290.1"/>
    </source>
</evidence>
<feature type="transmembrane region" description="Helical" evidence="7">
    <location>
        <begin position="305"/>
        <end position="326"/>
    </location>
</feature>
<evidence type="ECO:0000313" key="9">
    <source>
        <dbReference type="Proteomes" id="UP000050833"/>
    </source>
</evidence>
<dbReference type="PANTHER" id="PTHR43663">
    <property type="entry name" value="CHROMATE TRANSPORT PROTEIN-RELATED"/>
    <property type="match status" value="1"/>
</dbReference>
<feature type="transmembrane region" description="Helical" evidence="7">
    <location>
        <begin position="177"/>
        <end position="196"/>
    </location>
</feature>
<evidence type="ECO:0000256" key="5">
    <source>
        <dbReference type="ARBA" id="ARBA00022989"/>
    </source>
</evidence>
<evidence type="ECO:0000256" key="1">
    <source>
        <dbReference type="ARBA" id="ARBA00004651"/>
    </source>
</evidence>
<accession>A0AAW3JPT1</accession>
<dbReference type="GO" id="GO:0015109">
    <property type="term" value="F:chromate transmembrane transporter activity"/>
    <property type="evidence" value="ECO:0007669"/>
    <property type="project" value="InterPro"/>
</dbReference>
<feature type="transmembrane region" description="Helical" evidence="7">
    <location>
        <begin position="53"/>
        <end position="71"/>
    </location>
</feature>
<dbReference type="Proteomes" id="UP000050833">
    <property type="component" value="Unassembled WGS sequence"/>
</dbReference>
<evidence type="ECO:0000256" key="6">
    <source>
        <dbReference type="ARBA" id="ARBA00023136"/>
    </source>
</evidence>
<comment type="subcellular location">
    <subcellularLocation>
        <location evidence="1">Cell membrane</location>
        <topology evidence="1">Multi-pass membrane protein</topology>
    </subcellularLocation>
</comment>
<protein>
    <recommendedName>
        <fullName evidence="10">Chromate transporter</fullName>
    </recommendedName>
</protein>
<organism evidence="8 9">
    <name type="scientific">Butyribacter intestini</name>
    <dbReference type="NCBI Taxonomy" id="1703332"/>
    <lineage>
        <taxon>Bacteria</taxon>
        <taxon>Bacillati</taxon>
        <taxon>Bacillota</taxon>
        <taxon>Clostridia</taxon>
        <taxon>Lachnospirales</taxon>
        <taxon>Lachnospiraceae</taxon>
        <taxon>Butyribacter</taxon>
    </lineage>
</organism>
<feature type="transmembrane region" description="Helical" evidence="7">
    <location>
        <begin position="83"/>
        <end position="104"/>
    </location>
</feature>
<comment type="caution">
    <text evidence="8">The sequence shown here is derived from an EMBL/GenBank/DDBJ whole genome shotgun (WGS) entry which is preliminary data.</text>
</comment>
<dbReference type="PANTHER" id="PTHR43663:SF1">
    <property type="entry name" value="CHROMATE TRANSPORTER"/>
    <property type="match status" value="1"/>
</dbReference>
<feature type="transmembrane region" description="Helical" evidence="7">
    <location>
        <begin position="208"/>
        <end position="231"/>
    </location>
</feature>
<dbReference type="InterPro" id="IPR052518">
    <property type="entry name" value="CHR_Transporter"/>
</dbReference>
<gene>
    <name evidence="8" type="ORF">APZ18_13355</name>
</gene>
<reference evidence="8 9" key="1">
    <citation type="submission" date="2015-10" db="EMBL/GenBank/DDBJ databases">
        <title>Butyribacter intestini gen. nov., sp. nov., a butyric acid-producing bacterium of the family Lachnospiraceae isolated from the human faeces.</title>
        <authorList>
            <person name="Zou Y."/>
            <person name="Xue W."/>
            <person name="Luo G."/>
            <person name="Lv M."/>
        </authorList>
    </citation>
    <scope>NUCLEOTIDE SEQUENCE [LARGE SCALE GENOMIC DNA]</scope>
    <source>
        <strain evidence="8 9">TF01-11</strain>
    </source>
</reference>
<feature type="transmembrane region" description="Helical" evidence="7">
    <location>
        <begin position="478"/>
        <end position="496"/>
    </location>
</feature>
<feature type="transmembrane region" description="Helical" evidence="7">
    <location>
        <begin position="346"/>
        <end position="369"/>
    </location>
</feature>
<feature type="transmembrane region" description="Helical" evidence="7">
    <location>
        <begin position="12"/>
        <end position="33"/>
    </location>
</feature>
<feature type="transmembrane region" description="Helical" evidence="7">
    <location>
        <begin position="281"/>
        <end position="299"/>
    </location>
</feature>
<keyword evidence="5 7" id="KW-1133">Transmembrane helix</keyword>
<evidence type="ECO:0008006" key="10">
    <source>
        <dbReference type="Google" id="ProtNLM"/>
    </source>
</evidence>
<comment type="similarity">
    <text evidence="2">Belongs to the chromate ion transporter (CHR) (TC 2.A.51) family.</text>
</comment>
<evidence type="ECO:0000256" key="7">
    <source>
        <dbReference type="SAM" id="Phobius"/>
    </source>
</evidence>